<evidence type="ECO:0008006" key="3">
    <source>
        <dbReference type="Google" id="ProtNLM"/>
    </source>
</evidence>
<gene>
    <name evidence="1" type="ORF">N7644_03405</name>
</gene>
<dbReference type="Proteomes" id="UP001159329">
    <property type="component" value="Unassembled WGS sequence"/>
</dbReference>
<dbReference type="AlphaFoldDB" id="A0AA42I5P1"/>
<proteinExistence type="predicted"/>
<protein>
    <recommendedName>
        <fullName evidence="3">DUF3139 domain-containing protein</fullName>
    </recommendedName>
</protein>
<dbReference type="RefSeq" id="WP_005230867.1">
    <property type="nucleotide sequence ID" value="NZ_CP180027.1"/>
</dbReference>
<sequence>MKLNIKKILIFLVFAICLAFFSTYMTNSDFNKNEKHIAQIFQQDTELHKKYGTIENYRLRKSGWYSGDSQEHTPYYYYHFYIKGNLKDGVIELKIYENQEKYAITYIQ</sequence>
<reference evidence="1" key="1">
    <citation type="submission" date="2022-09" db="EMBL/GenBank/DDBJ databases">
        <title>Intensive care unit water sources are persistently colonized with multi-drug resistant bacteria and are the site of extensive horizontal gene transfer of antibiotic resistance genes.</title>
        <authorList>
            <person name="Diorio-Toth L."/>
        </authorList>
    </citation>
    <scope>NUCLEOTIDE SEQUENCE</scope>
    <source>
        <strain evidence="1">GD04005</strain>
    </source>
</reference>
<evidence type="ECO:0000313" key="1">
    <source>
        <dbReference type="EMBL" id="MDH0562724.1"/>
    </source>
</evidence>
<accession>A0AA42I5P1</accession>
<evidence type="ECO:0000313" key="2">
    <source>
        <dbReference type="Proteomes" id="UP001159329"/>
    </source>
</evidence>
<name>A0AA42I5P1_9GAMM</name>
<organism evidence="1 2">
    <name type="scientific">Acinetobacter courvalinii</name>
    <dbReference type="NCBI Taxonomy" id="280147"/>
    <lineage>
        <taxon>Bacteria</taxon>
        <taxon>Pseudomonadati</taxon>
        <taxon>Pseudomonadota</taxon>
        <taxon>Gammaproteobacteria</taxon>
        <taxon>Moraxellales</taxon>
        <taxon>Moraxellaceae</taxon>
        <taxon>Acinetobacter</taxon>
    </lineage>
</organism>
<dbReference type="EMBL" id="JAOEEO010000001">
    <property type="protein sequence ID" value="MDH0562724.1"/>
    <property type="molecule type" value="Genomic_DNA"/>
</dbReference>
<comment type="caution">
    <text evidence="1">The sequence shown here is derived from an EMBL/GenBank/DDBJ whole genome shotgun (WGS) entry which is preliminary data.</text>
</comment>